<organism evidence="1 2">
    <name type="scientific">Stutzerimonas stutzeri</name>
    <name type="common">Pseudomonas stutzeri</name>
    <dbReference type="NCBI Taxonomy" id="316"/>
    <lineage>
        <taxon>Bacteria</taxon>
        <taxon>Pseudomonadati</taxon>
        <taxon>Pseudomonadota</taxon>
        <taxon>Gammaproteobacteria</taxon>
        <taxon>Pseudomonadales</taxon>
        <taxon>Pseudomonadaceae</taxon>
        <taxon>Stutzerimonas</taxon>
    </lineage>
</organism>
<sequence length="97" mass="10768">MTKTTLITLARIADNITCAGYRADVCNIDTSQAPTRYALVLECDDGVSYTFPDQEVELLDNGEVLAWSDADSEDDGQSIQYRLRMTVERPLSCEDLA</sequence>
<dbReference type="KEGG" id="pstu:UIB01_22480"/>
<dbReference type="Proteomes" id="UP000025238">
    <property type="component" value="Plasmid pLIB119"/>
</dbReference>
<reference evidence="1 2" key="1">
    <citation type="submission" date="2014-03" db="EMBL/GenBank/DDBJ databases">
        <title>Complete genome sequence of Pseudomonas stutzeri 19SMN4.</title>
        <authorList>
            <person name="Brunet-Galmes I."/>
            <person name="Nogales B."/>
            <person name="Busquets A."/>
            <person name="Pena A."/>
            <person name="Gomila M."/>
            <person name="Garcia-Valdes E."/>
            <person name="Lalucat J."/>
            <person name="Bennasar A."/>
            <person name="Bosch R."/>
        </authorList>
    </citation>
    <scope>NUCLEOTIDE SEQUENCE [LARGE SCALE GENOMIC DNA]</scope>
    <source>
        <strain evidence="1 2">19SMN4</strain>
        <plasmid evidence="2">Plasmid pLIB119</plasmid>
    </source>
</reference>
<dbReference type="EMBL" id="CP007510">
    <property type="protein sequence ID" value="AHY45256.1"/>
    <property type="molecule type" value="Genomic_DNA"/>
</dbReference>
<keyword evidence="1" id="KW-0614">Plasmid</keyword>
<dbReference type="PATRIC" id="fig|316.97.peg.4503"/>
<geneLocation type="plasmid" evidence="1 2">
    <name>pLIB119</name>
</geneLocation>
<evidence type="ECO:0000313" key="1">
    <source>
        <dbReference type="EMBL" id="AHY45256.1"/>
    </source>
</evidence>
<evidence type="ECO:0000313" key="2">
    <source>
        <dbReference type="Proteomes" id="UP000025238"/>
    </source>
</evidence>
<protein>
    <submittedName>
        <fullName evidence="1">Uncharacterized protein</fullName>
    </submittedName>
</protein>
<dbReference type="AlphaFoldDB" id="A0A023WZ63"/>
<gene>
    <name evidence="1" type="ORF">UIB01_22480</name>
</gene>
<name>A0A023WZ63_STUST</name>
<proteinExistence type="predicted"/>
<accession>A0A023WZ63</accession>